<evidence type="ECO:0000256" key="7">
    <source>
        <dbReference type="ARBA" id="ARBA00023128"/>
    </source>
</evidence>
<dbReference type="RefSeq" id="XP_030747154.1">
    <property type="nucleotide sequence ID" value="XM_030891294.1"/>
</dbReference>
<evidence type="ECO:0000256" key="11">
    <source>
        <dbReference type="SAM" id="Phobius"/>
    </source>
</evidence>
<dbReference type="KEGG" id="soy:115875793"/>
<evidence type="ECO:0000256" key="10">
    <source>
        <dbReference type="ARBA" id="ARBA00031497"/>
    </source>
</evidence>
<accession>A0A6J2X8G8</accession>
<protein>
    <recommendedName>
        <fullName evidence="3">NADH dehydrogenase [ubiquinone] 1 alpha subcomplex subunit 11</fullName>
    </recommendedName>
    <alternativeName>
        <fullName evidence="9">Complex I-B14.7</fullName>
    </alternativeName>
    <alternativeName>
        <fullName evidence="10">NADH-ubiquinone oxidoreductase subunit B14.7</fullName>
    </alternativeName>
</protein>
<keyword evidence="6 11" id="KW-1133">Transmembrane helix</keyword>
<dbReference type="GO" id="GO:0045271">
    <property type="term" value="C:respiratory chain complex I"/>
    <property type="evidence" value="ECO:0007669"/>
    <property type="project" value="InterPro"/>
</dbReference>
<dbReference type="PANTHER" id="PTHR21382:SF1">
    <property type="entry name" value="NADH DEHYDROGENASE [UBIQUINONE] 1 ALPHA SUBCOMPLEX SUBUNIT 11"/>
    <property type="match status" value="1"/>
</dbReference>
<dbReference type="AlphaFoldDB" id="A0A6J2X8G8"/>
<evidence type="ECO:0000256" key="1">
    <source>
        <dbReference type="ARBA" id="ARBA00004292"/>
    </source>
</evidence>
<evidence type="ECO:0000256" key="6">
    <source>
        <dbReference type="ARBA" id="ARBA00022989"/>
    </source>
</evidence>
<feature type="transmembrane region" description="Helical" evidence="11">
    <location>
        <begin position="60"/>
        <end position="79"/>
    </location>
</feature>
<evidence type="ECO:0000256" key="3">
    <source>
        <dbReference type="ARBA" id="ARBA00018191"/>
    </source>
</evidence>
<evidence type="ECO:0000313" key="13">
    <source>
        <dbReference type="RefSeq" id="XP_030747154.1"/>
    </source>
</evidence>
<keyword evidence="5" id="KW-0999">Mitochondrion inner membrane</keyword>
<keyword evidence="7" id="KW-0496">Mitochondrion</keyword>
<dbReference type="CTD" id="37385"/>
<evidence type="ECO:0000313" key="12">
    <source>
        <dbReference type="Proteomes" id="UP000504635"/>
    </source>
</evidence>
<evidence type="ECO:0000256" key="2">
    <source>
        <dbReference type="ARBA" id="ARBA00008699"/>
    </source>
</evidence>
<comment type="similarity">
    <text evidence="2">Belongs to the complex I NDUFA11 subunit family.</text>
</comment>
<evidence type="ECO:0000256" key="8">
    <source>
        <dbReference type="ARBA" id="ARBA00023136"/>
    </source>
</evidence>
<evidence type="ECO:0000256" key="9">
    <source>
        <dbReference type="ARBA" id="ARBA00030608"/>
    </source>
</evidence>
<dbReference type="PANTHER" id="PTHR21382">
    <property type="entry name" value="NADH-UBIQUINONE OXIDOREDUCTASE SUBUNIT"/>
    <property type="match status" value="1"/>
</dbReference>
<gene>
    <name evidence="13" type="primary">LOC115875793</name>
</gene>
<dbReference type="Proteomes" id="UP000504635">
    <property type="component" value="Unplaced"/>
</dbReference>
<sequence>MSAKTVEKPYEYFDTPDGQDTFKKLLAAYKPTTLVAGMLSTADVILVTHPKGVLPTLGRLAAVALPFYGITTTFVLATNTLTNLRQKDDKINWAVGGALAGSCFGIWFRNRMIGFNMALFCGILAVIRKECNQQGWIWFPEINNKRGMATKPLRNYSLFEERPKGWTTGAQ</sequence>
<proteinExistence type="inferred from homology"/>
<dbReference type="GeneID" id="115875793"/>
<keyword evidence="12" id="KW-1185">Reference proteome</keyword>
<evidence type="ECO:0000256" key="5">
    <source>
        <dbReference type="ARBA" id="ARBA00022792"/>
    </source>
</evidence>
<dbReference type="GO" id="GO:0005743">
    <property type="term" value="C:mitochondrial inner membrane"/>
    <property type="evidence" value="ECO:0007669"/>
    <property type="project" value="UniProtKB-SubCell"/>
</dbReference>
<reference evidence="13" key="1">
    <citation type="submission" date="2025-08" db="UniProtKB">
        <authorList>
            <consortium name="RefSeq"/>
        </authorList>
    </citation>
    <scope>IDENTIFICATION</scope>
    <source>
        <tissue evidence="13">Gonads</tissue>
    </source>
</reference>
<organism evidence="12 13">
    <name type="scientific">Sitophilus oryzae</name>
    <name type="common">Rice weevil</name>
    <name type="synonym">Curculio oryzae</name>
    <dbReference type="NCBI Taxonomy" id="7048"/>
    <lineage>
        <taxon>Eukaryota</taxon>
        <taxon>Metazoa</taxon>
        <taxon>Ecdysozoa</taxon>
        <taxon>Arthropoda</taxon>
        <taxon>Hexapoda</taxon>
        <taxon>Insecta</taxon>
        <taxon>Pterygota</taxon>
        <taxon>Neoptera</taxon>
        <taxon>Endopterygota</taxon>
        <taxon>Coleoptera</taxon>
        <taxon>Polyphaga</taxon>
        <taxon>Cucujiformia</taxon>
        <taxon>Curculionidae</taxon>
        <taxon>Dryophthorinae</taxon>
        <taxon>Sitophilus</taxon>
    </lineage>
</organism>
<keyword evidence="4 11" id="KW-0812">Transmembrane</keyword>
<dbReference type="InParanoid" id="A0A6J2X8G8"/>
<dbReference type="OrthoDB" id="1913277at2759"/>
<feature type="transmembrane region" description="Helical" evidence="11">
    <location>
        <begin position="91"/>
        <end position="108"/>
    </location>
</feature>
<feature type="transmembrane region" description="Helical" evidence="11">
    <location>
        <begin position="28"/>
        <end position="48"/>
    </location>
</feature>
<dbReference type="FunCoup" id="A0A6J2X8G8">
    <property type="interactions" value="217"/>
</dbReference>
<evidence type="ECO:0000256" key="4">
    <source>
        <dbReference type="ARBA" id="ARBA00022692"/>
    </source>
</evidence>
<name>A0A6J2X8G8_SITOR</name>
<dbReference type="GO" id="GO:0006120">
    <property type="term" value="P:mitochondrial electron transport, NADH to ubiquinone"/>
    <property type="evidence" value="ECO:0007669"/>
    <property type="project" value="InterPro"/>
</dbReference>
<dbReference type="InterPro" id="IPR039205">
    <property type="entry name" value="NDUFA11"/>
</dbReference>
<comment type="subcellular location">
    <subcellularLocation>
        <location evidence="1">Mitochondrion inner membrane</location>
        <topology evidence="1">Multi-pass membrane protein</topology>
        <orientation evidence="1">Matrix side</orientation>
    </subcellularLocation>
</comment>
<keyword evidence="8 11" id="KW-0472">Membrane</keyword>